<feature type="region of interest" description="Disordered" evidence="2">
    <location>
        <begin position="237"/>
        <end position="263"/>
    </location>
</feature>
<comment type="pathway">
    <text evidence="1">Purine metabolism; ppGpp biosynthesis; ppGpp from GTP: step 1/2.</text>
</comment>
<dbReference type="OrthoDB" id="9789634at2"/>
<evidence type="ECO:0000259" key="3">
    <source>
        <dbReference type="SMART" id="SM00954"/>
    </source>
</evidence>
<dbReference type="InterPro" id="IPR052366">
    <property type="entry name" value="GTP_Pyrophosphokinase"/>
</dbReference>
<dbReference type="EMBL" id="LN879430">
    <property type="protein sequence ID" value="CUH91592.1"/>
    <property type="molecule type" value="Genomic_DNA"/>
</dbReference>
<proteinExistence type="predicted"/>
<accession>A0A0K8J266</accession>
<dbReference type="Proteomes" id="UP000196053">
    <property type="component" value="Chromosome I"/>
</dbReference>
<dbReference type="SUPFAM" id="SSF81301">
    <property type="entry name" value="Nucleotidyltransferase"/>
    <property type="match status" value="1"/>
</dbReference>
<protein>
    <recommendedName>
        <fullName evidence="3">RelA/SpoT domain-containing protein</fullName>
    </recommendedName>
</protein>
<organism evidence="4 5">
    <name type="scientific">Herbinix luporum</name>
    <dbReference type="NCBI Taxonomy" id="1679721"/>
    <lineage>
        <taxon>Bacteria</taxon>
        <taxon>Bacillati</taxon>
        <taxon>Bacillota</taxon>
        <taxon>Clostridia</taxon>
        <taxon>Lachnospirales</taxon>
        <taxon>Lachnospiraceae</taxon>
        <taxon>Herbinix</taxon>
    </lineage>
</organism>
<evidence type="ECO:0000313" key="5">
    <source>
        <dbReference type="Proteomes" id="UP000196053"/>
    </source>
</evidence>
<dbReference type="InterPro" id="IPR007685">
    <property type="entry name" value="RelA_SpoT"/>
</dbReference>
<keyword evidence="5" id="KW-1185">Reference proteome</keyword>
<dbReference type="Gene3D" id="3.30.460.10">
    <property type="entry name" value="Beta Polymerase, domain 2"/>
    <property type="match status" value="1"/>
</dbReference>
<dbReference type="UniPathway" id="UPA00908">
    <property type="reaction ID" value="UER00884"/>
</dbReference>
<dbReference type="CDD" id="cd05399">
    <property type="entry name" value="NT_Rel-Spo_like"/>
    <property type="match status" value="1"/>
</dbReference>
<sequence>MDLPILYNEAEEWSQAIMLYDAALKEINTKLEILNNEFKLAHQYNPIEHITSRLKTPQSIANKLKRYGRDLTVENIIKYVNDVAGIRVICSFTSDIYRIADLISKISDVKVLKVKDYIANPKPNGYTSYHMIVTIPVFLSNMTVDTKVEIQIRTIAMDFWASLEHKIYYKFEGNAPDHIQKELRECSELVAYLDRKMLSINEEIQNYSSNQVKNYGIEDKYNSEIVESLGTIVDEGNSKKDKRKKEKETKKTGRNRMFFGFGA</sequence>
<dbReference type="InterPro" id="IPR043519">
    <property type="entry name" value="NT_sf"/>
</dbReference>
<evidence type="ECO:0000256" key="1">
    <source>
        <dbReference type="ARBA" id="ARBA00004976"/>
    </source>
</evidence>
<dbReference type="KEGG" id="hsd:SD1D_0029"/>
<evidence type="ECO:0000313" key="4">
    <source>
        <dbReference type="EMBL" id="CUH91592.1"/>
    </source>
</evidence>
<evidence type="ECO:0000256" key="2">
    <source>
        <dbReference type="SAM" id="MobiDB-lite"/>
    </source>
</evidence>
<feature type="domain" description="RelA/SpoT" evidence="3">
    <location>
        <begin position="52"/>
        <end position="175"/>
    </location>
</feature>
<dbReference type="AlphaFoldDB" id="A0A0K8J266"/>
<name>A0A0K8J266_9FIRM</name>
<dbReference type="GO" id="GO:0015970">
    <property type="term" value="P:guanosine tetraphosphate biosynthetic process"/>
    <property type="evidence" value="ECO:0007669"/>
    <property type="project" value="UniProtKB-UniPathway"/>
</dbReference>
<dbReference type="PANTHER" id="PTHR47837">
    <property type="entry name" value="GTP PYROPHOSPHOKINASE YJBM"/>
    <property type="match status" value="1"/>
</dbReference>
<reference evidence="5" key="1">
    <citation type="submission" date="2015-09" db="EMBL/GenBank/DDBJ databases">
        <authorList>
            <person name="Wibberg D."/>
        </authorList>
    </citation>
    <scope>NUCLEOTIDE SEQUENCE [LARGE SCALE GENOMIC DNA]</scope>
    <source>
        <strain evidence="5">SD1D</strain>
    </source>
</reference>
<gene>
    <name evidence="4" type="ORF">SD1D_0029</name>
</gene>
<dbReference type="RefSeq" id="WP_058257049.1">
    <property type="nucleotide sequence ID" value="NZ_DUPS01000020.1"/>
</dbReference>
<dbReference type="Pfam" id="PF04607">
    <property type="entry name" value="RelA_SpoT"/>
    <property type="match status" value="1"/>
</dbReference>
<dbReference type="Gene3D" id="1.10.287.860">
    <property type="entry name" value="Nucleotidyltransferase"/>
    <property type="match status" value="1"/>
</dbReference>
<dbReference type="PANTHER" id="PTHR47837:SF2">
    <property type="entry name" value="GTP PYROPHOSPHOKINASE YWAC"/>
    <property type="match status" value="1"/>
</dbReference>
<dbReference type="SMART" id="SM00954">
    <property type="entry name" value="RelA_SpoT"/>
    <property type="match status" value="1"/>
</dbReference>